<keyword evidence="4" id="KW-1185">Reference proteome</keyword>
<dbReference type="Pfam" id="PF23232">
    <property type="entry name" value="AAA_lid_13"/>
    <property type="match status" value="1"/>
</dbReference>
<accession>A0ABR1P4L9</accession>
<evidence type="ECO:0000313" key="4">
    <source>
        <dbReference type="Proteomes" id="UP001430848"/>
    </source>
</evidence>
<gene>
    <name evidence="3" type="ORF">SLS63_007688</name>
</gene>
<organism evidence="3 4">
    <name type="scientific">Diaporthe eres</name>
    <name type="common">Phomopsis oblonga</name>
    <dbReference type="NCBI Taxonomy" id="83184"/>
    <lineage>
        <taxon>Eukaryota</taxon>
        <taxon>Fungi</taxon>
        <taxon>Dikarya</taxon>
        <taxon>Ascomycota</taxon>
        <taxon>Pezizomycotina</taxon>
        <taxon>Sordariomycetes</taxon>
        <taxon>Sordariomycetidae</taxon>
        <taxon>Diaporthales</taxon>
        <taxon>Diaporthaceae</taxon>
        <taxon>Diaporthe</taxon>
        <taxon>Diaporthe eres species complex</taxon>
    </lineage>
</organism>
<sequence length="226" mass="25697">MAFRYSAIDLASTRMMWNNIMDRIERDNRSSSTDVTITFKRDQLLSFAEKDFLRRERKGKPWNGRQIRNAFNTAIGLGRYQRLQMLSDKGFSPEKAAASGDKQLMEIKLTKTNFQDIAAAARSFEDYIQDLRGVDSEIARLTRVRDDHWPSEGPVAVKDYSNVRRTTMPESGSPSRSSLANAGLGMRRPDQLRVRPNQNTLAVRLEGTTSELDHSNDSEDSLSDDD</sequence>
<proteinExistence type="predicted"/>
<dbReference type="PANTHER" id="PTHR46411">
    <property type="entry name" value="FAMILY ATPASE, PUTATIVE-RELATED"/>
    <property type="match status" value="1"/>
</dbReference>
<dbReference type="EMBL" id="JAKNSF020000044">
    <property type="protein sequence ID" value="KAK7726174.1"/>
    <property type="molecule type" value="Genomic_DNA"/>
</dbReference>
<dbReference type="InterPro" id="IPR056599">
    <property type="entry name" value="AAA_lid_fung"/>
</dbReference>
<name>A0ABR1P4L9_DIAER</name>
<dbReference type="Proteomes" id="UP001430848">
    <property type="component" value="Unassembled WGS sequence"/>
</dbReference>
<protein>
    <recommendedName>
        <fullName evidence="2">AAA+ ATPase lid domain-containing protein</fullName>
    </recommendedName>
</protein>
<evidence type="ECO:0000313" key="3">
    <source>
        <dbReference type="EMBL" id="KAK7726174.1"/>
    </source>
</evidence>
<dbReference type="PANTHER" id="PTHR46411:SF2">
    <property type="entry name" value="AAA+ ATPASE DOMAIN-CONTAINING PROTEIN"/>
    <property type="match status" value="1"/>
</dbReference>
<evidence type="ECO:0000256" key="1">
    <source>
        <dbReference type="SAM" id="MobiDB-lite"/>
    </source>
</evidence>
<evidence type="ECO:0000259" key="2">
    <source>
        <dbReference type="Pfam" id="PF23232"/>
    </source>
</evidence>
<comment type="caution">
    <text evidence="3">The sequence shown here is derived from an EMBL/GenBank/DDBJ whole genome shotgun (WGS) entry which is preliminary data.</text>
</comment>
<feature type="domain" description="AAA+ ATPase lid" evidence="2">
    <location>
        <begin position="12"/>
        <end position="133"/>
    </location>
</feature>
<feature type="region of interest" description="Disordered" evidence="1">
    <location>
        <begin position="163"/>
        <end position="226"/>
    </location>
</feature>
<feature type="compositionally biased region" description="Polar residues" evidence="1">
    <location>
        <begin position="163"/>
        <end position="180"/>
    </location>
</feature>
<reference evidence="3 4" key="1">
    <citation type="submission" date="2024-02" db="EMBL/GenBank/DDBJ databases">
        <title>De novo assembly and annotation of 12 fungi associated with fruit tree decline syndrome in Ontario, Canada.</title>
        <authorList>
            <person name="Sulman M."/>
            <person name="Ellouze W."/>
            <person name="Ilyukhin E."/>
        </authorList>
    </citation>
    <scope>NUCLEOTIDE SEQUENCE [LARGE SCALE GENOMIC DNA]</scope>
    <source>
        <strain evidence="3 4">M169</strain>
    </source>
</reference>